<dbReference type="Proteomes" id="UP000837857">
    <property type="component" value="Chromosome 16"/>
</dbReference>
<dbReference type="EMBL" id="OW152828">
    <property type="protein sequence ID" value="CAH2045051.1"/>
    <property type="molecule type" value="Genomic_DNA"/>
</dbReference>
<evidence type="ECO:0000313" key="3">
    <source>
        <dbReference type="Proteomes" id="UP000837857"/>
    </source>
</evidence>
<feature type="compositionally biased region" description="Polar residues" evidence="1">
    <location>
        <begin position="54"/>
        <end position="69"/>
    </location>
</feature>
<organism evidence="2 3">
    <name type="scientific">Iphiclides podalirius</name>
    <name type="common">scarce swallowtail</name>
    <dbReference type="NCBI Taxonomy" id="110791"/>
    <lineage>
        <taxon>Eukaryota</taxon>
        <taxon>Metazoa</taxon>
        <taxon>Ecdysozoa</taxon>
        <taxon>Arthropoda</taxon>
        <taxon>Hexapoda</taxon>
        <taxon>Insecta</taxon>
        <taxon>Pterygota</taxon>
        <taxon>Neoptera</taxon>
        <taxon>Endopterygota</taxon>
        <taxon>Lepidoptera</taxon>
        <taxon>Glossata</taxon>
        <taxon>Ditrysia</taxon>
        <taxon>Papilionoidea</taxon>
        <taxon>Papilionidae</taxon>
        <taxon>Papilioninae</taxon>
        <taxon>Iphiclides</taxon>
    </lineage>
</organism>
<name>A0ABN8HZY9_9NEOP</name>
<protein>
    <submittedName>
        <fullName evidence="2">Uncharacterized protein</fullName>
    </submittedName>
</protein>
<feature type="non-terminal residue" evidence="2">
    <location>
        <position position="1"/>
    </location>
</feature>
<evidence type="ECO:0000256" key="1">
    <source>
        <dbReference type="SAM" id="MobiDB-lite"/>
    </source>
</evidence>
<feature type="region of interest" description="Disordered" evidence="1">
    <location>
        <begin position="41"/>
        <end position="114"/>
    </location>
</feature>
<proteinExistence type="predicted"/>
<gene>
    <name evidence="2" type="ORF">IPOD504_LOCUS4913</name>
</gene>
<accession>A0ABN8HZY9</accession>
<reference evidence="2" key="1">
    <citation type="submission" date="2022-03" db="EMBL/GenBank/DDBJ databases">
        <authorList>
            <person name="Martin H S."/>
        </authorList>
    </citation>
    <scope>NUCLEOTIDE SEQUENCE</scope>
</reference>
<keyword evidence="3" id="KW-1185">Reference proteome</keyword>
<evidence type="ECO:0000313" key="2">
    <source>
        <dbReference type="EMBL" id="CAH2045051.1"/>
    </source>
</evidence>
<sequence length="114" mass="12456">MLIRGNSVTQVLKIRPVRAKNFRKSIVWTEVDPLVLSRREEFEGTSRVEAPTASGASLVSVSQPVQNPNEAGALSGRHGRAGAMTHAGESGPPRSYIRPPSHMSGGRAWRRRSR</sequence>